<dbReference type="InParanoid" id="A0A024FYI4"/>
<name>A0A024FYI4_9STRA</name>
<gene>
    <name evidence="7" type="ORF">BN9_002450</name>
</gene>
<dbReference type="InterPro" id="IPR030386">
    <property type="entry name" value="G_GB1_RHD3_dom"/>
</dbReference>
<evidence type="ECO:0000259" key="6">
    <source>
        <dbReference type="PROSITE" id="PS51715"/>
    </source>
</evidence>
<sequence length="858" mass="98122">MSEMREPICLIRCIGEELLVEEDTLQSLATLNEPIAVICLAGQYRTGKSFFLNQLARINSTESVSENLADKTDGFRVGSTTESCTRGVWIWDPVPSVRNGKGERVIFMDTEGLAATDNDETFDAKIFSLGLLLSSLFIFNTMGVIDETAIDRLFLVSELTKHVCVSTTDNDISGNNRTLSNETIREEETTLMEPIDLAPHFPPFVWLLRDFVLELKRKDGSEMTPNEYLEKQLELKPGDSHRIQERNNIRSNIQALFLRRECFTLIRPVLDEVKLRLASSLSEAELRPEFVKQMNHIKSHLLSAVAPKQLYGEVMNGKKLALLVRCYVNTMNGGSIPDIKAAWQYVAEASCQAALIEATNCYELMMSQVVDTDQSELEAGFICSQQEFETVHREAQEKALEIYKLHSVEGTMRRAHFQKLKQHIQKQKSMLMTTLQHRSNEVCMEKLTSLKSSVLEIFLKNAKWTSILSDVESHEDGSQHSLLAGLLDFIEGSYNAEALGPAKKHAFNQFMRHDFIAFCQKLLCACLEQARSSISEEKTNRMMLQETHEKKEYEFKYLLHEKELEIRHHIDTEEQIKENVTLHIEKIKALEVKLHNYKEKAAQDEDKRRRLKIELEQAQSRQLEMEKEVEKLQLHLEHKIATLVECGNEFRIFKESTAKEKEDTRIAYEQSKEAWIKKVAEQDVNIASTANTVQELQATILDYDLEATSLRALIGAKDKEIADMKKQLDSINVERAGLKGTISNLESNVEACSIRVLILNDQLNATRQDLSASREQFEHQSTQLQHEQQVQDTLQRCISEVVCHSFAEKLRVLHEERTGLQQQLGELLLKVTSLPDFYQRHIFCSTDPAPDFFDALTS</sequence>
<dbReference type="OrthoDB" id="2135133at2759"/>
<feature type="coiled-coil region" evidence="5">
    <location>
        <begin position="580"/>
        <end position="635"/>
    </location>
</feature>
<evidence type="ECO:0000313" key="8">
    <source>
        <dbReference type="Proteomes" id="UP000053237"/>
    </source>
</evidence>
<evidence type="ECO:0000313" key="7">
    <source>
        <dbReference type="EMBL" id="CCI39462.1"/>
    </source>
</evidence>
<dbReference type="InterPro" id="IPR015894">
    <property type="entry name" value="Guanylate-bd_N"/>
</dbReference>
<evidence type="ECO:0000256" key="5">
    <source>
        <dbReference type="SAM" id="Coils"/>
    </source>
</evidence>
<dbReference type="GO" id="GO:0003924">
    <property type="term" value="F:GTPase activity"/>
    <property type="evidence" value="ECO:0007669"/>
    <property type="project" value="InterPro"/>
</dbReference>
<accession>A0A024FYI4</accession>
<evidence type="ECO:0000256" key="3">
    <source>
        <dbReference type="ARBA" id="ARBA00023134"/>
    </source>
</evidence>
<evidence type="ECO:0000256" key="2">
    <source>
        <dbReference type="ARBA" id="ARBA00022801"/>
    </source>
</evidence>
<comment type="caution">
    <text evidence="7">The sequence shown here is derived from an EMBL/GenBank/DDBJ whole genome shotgun (WGS) entry which is preliminary data.</text>
</comment>
<dbReference type="AlphaFoldDB" id="A0A024FYI4"/>
<dbReference type="GO" id="GO:0005525">
    <property type="term" value="F:GTP binding"/>
    <property type="evidence" value="ECO:0007669"/>
    <property type="project" value="UniProtKB-KW"/>
</dbReference>
<dbReference type="EMBL" id="CAIX01000002">
    <property type="protein sequence ID" value="CCI39462.1"/>
    <property type="molecule type" value="Genomic_DNA"/>
</dbReference>
<comment type="similarity">
    <text evidence="4">Belongs to the TRAFAC class dynamin-like GTPase superfamily. GB1/RHD3 GTPase family.</text>
</comment>
<evidence type="ECO:0000256" key="4">
    <source>
        <dbReference type="PROSITE-ProRule" id="PRU01052"/>
    </source>
</evidence>
<dbReference type="InterPro" id="IPR027417">
    <property type="entry name" value="P-loop_NTPase"/>
</dbReference>
<keyword evidence="1" id="KW-0547">Nucleotide-binding</keyword>
<dbReference type="PANTHER" id="PTHR10751">
    <property type="entry name" value="GUANYLATE BINDING PROTEIN"/>
    <property type="match status" value="1"/>
</dbReference>
<dbReference type="SUPFAM" id="SSF48340">
    <property type="entry name" value="Interferon-induced guanylate-binding protein 1 (GBP1), C-terminal domain"/>
    <property type="match status" value="1"/>
</dbReference>
<dbReference type="Pfam" id="PF02841">
    <property type="entry name" value="GBP_C"/>
    <property type="match status" value="1"/>
</dbReference>
<keyword evidence="2" id="KW-0378">Hydrolase</keyword>
<evidence type="ECO:0000256" key="1">
    <source>
        <dbReference type="ARBA" id="ARBA00022741"/>
    </source>
</evidence>
<dbReference type="SUPFAM" id="SSF52540">
    <property type="entry name" value="P-loop containing nucleoside triphosphate hydrolases"/>
    <property type="match status" value="1"/>
</dbReference>
<reference evidence="7 8" key="1">
    <citation type="submission" date="2012-05" db="EMBL/GenBank/DDBJ databases">
        <title>Recombination and specialization in a pathogen metapopulation.</title>
        <authorList>
            <person name="Gardiner A."/>
            <person name="Kemen E."/>
            <person name="Schultz-Larsen T."/>
            <person name="MacLean D."/>
            <person name="Van Oosterhout C."/>
            <person name="Jones J.D.G."/>
        </authorList>
    </citation>
    <scope>NUCLEOTIDE SEQUENCE [LARGE SCALE GENOMIC DNA]</scope>
    <source>
        <strain evidence="7 8">Ac Nc2</strain>
    </source>
</reference>
<keyword evidence="3" id="KW-0342">GTP-binding</keyword>
<dbReference type="Proteomes" id="UP000053237">
    <property type="component" value="Unassembled WGS sequence"/>
</dbReference>
<dbReference type="PROSITE" id="PS51715">
    <property type="entry name" value="G_GB1_RHD3"/>
    <property type="match status" value="1"/>
</dbReference>
<protein>
    <recommendedName>
        <fullName evidence="6">GB1/RHD3-type G domain-containing protein</fullName>
    </recommendedName>
</protein>
<feature type="domain" description="GB1/RHD3-type G" evidence="6">
    <location>
        <begin position="32"/>
        <end position="315"/>
    </location>
</feature>
<keyword evidence="5" id="KW-0175">Coiled coil</keyword>
<dbReference type="Gene3D" id="3.40.50.300">
    <property type="entry name" value="P-loop containing nucleotide triphosphate hydrolases"/>
    <property type="match status" value="1"/>
</dbReference>
<dbReference type="InterPro" id="IPR036543">
    <property type="entry name" value="Guanylate-bd_C_sf"/>
</dbReference>
<keyword evidence="8" id="KW-1185">Reference proteome</keyword>
<dbReference type="InterPro" id="IPR003191">
    <property type="entry name" value="Guanylate-bd/ATL_C"/>
</dbReference>
<dbReference type="Gene3D" id="1.20.1000.10">
    <property type="entry name" value="Guanylate-binding protein, C-terminal domain"/>
    <property type="match status" value="1"/>
</dbReference>
<dbReference type="Pfam" id="PF02263">
    <property type="entry name" value="GBP"/>
    <property type="match status" value="1"/>
</dbReference>
<proteinExistence type="inferred from homology"/>
<organism evidence="7 8">
    <name type="scientific">Albugo candida</name>
    <dbReference type="NCBI Taxonomy" id="65357"/>
    <lineage>
        <taxon>Eukaryota</taxon>
        <taxon>Sar</taxon>
        <taxon>Stramenopiles</taxon>
        <taxon>Oomycota</taxon>
        <taxon>Peronosporomycetes</taxon>
        <taxon>Albuginales</taxon>
        <taxon>Albuginaceae</taxon>
        <taxon>Albugo</taxon>
    </lineage>
</organism>